<dbReference type="GO" id="GO:0051015">
    <property type="term" value="F:actin filament binding"/>
    <property type="evidence" value="ECO:0007669"/>
    <property type="project" value="InterPro"/>
</dbReference>
<evidence type="ECO:0000256" key="3">
    <source>
        <dbReference type="ARBA" id="ARBA00022490"/>
    </source>
</evidence>
<dbReference type="InterPro" id="IPR019748">
    <property type="entry name" value="FERM_central"/>
</dbReference>
<feature type="coiled-coil region" evidence="5">
    <location>
        <begin position="3441"/>
        <end position="3501"/>
    </location>
</feature>
<dbReference type="InterPro" id="IPR015224">
    <property type="entry name" value="Talin_cent"/>
</dbReference>
<keyword evidence="5" id="KW-0175">Coiled coil</keyword>
<dbReference type="GO" id="GO:0005178">
    <property type="term" value="F:integrin binding"/>
    <property type="evidence" value="ECO:0007669"/>
    <property type="project" value="TreeGrafter"/>
</dbReference>
<feature type="non-terminal residue" evidence="8">
    <location>
        <position position="4105"/>
    </location>
</feature>
<evidence type="ECO:0000256" key="4">
    <source>
        <dbReference type="ARBA" id="ARBA00023212"/>
    </source>
</evidence>
<dbReference type="CDD" id="cd17090">
    <property type="entry name" value="FERM_F1_TLN"/>
    <property type="match status" value="1"/>
</dbReference>
<evidence type="ECO:0000256" key="6">
    <source>
        <dbReference type="SAM" id="MobiDB-lite"/>
    </source>
</evidence>
<dbReference type="Gene3D" id="1.20.120.230">
    <property type="entry name" value="Alpha-catenin/vinculin-like"/>
    <property type="match status" value="5"/>
</dbReference>
<dbReference type="Gene3D" id="2.30.29.30">
    <property type="entry name" value="Pleckstrin-homology domain (PH domain)/Phosphotyrosine-binding domain (PTB)"/>
    <property type="match status" value="1"/>
</dbReference>
<dbReference type="InterPro" id="IPR014352">
    <property type="entry name" value="FERM/acyl-CoA-bd_prot_sf"/>
</dbReference>
<evidence type="ECO:0000256" key="5">
    <source>
        <dbReference type="SAM" id="Coils"/>
    </source>
</evidence>
<dbReference type="GO" id="GO:0098609">
    <property type="term" value="P:cell-cell adhesion"/>
    <property type="evidence" value="ECO:0007669"/>
    <property type="project" value="TreeGrafter"/>
</dbReference>
<evidence type="ECO:0000313" key="9">
    <source>
        <dbReference type="Proteomes" id="UP000838878"/>
    </source>
</evidence>
<comment type="similarity">
    <text evidence="2">Belongs to the vinculin/alpha-catenin family.</text>
</comment>
<dbReference type="InterPro" id="IPR036723">
    <property type="entry name" value="Alpha-catenin/vinculin-like_sf"/>
</dbReference>
<gene>
    <name evidence="8" type="ORF">BINO364_LOCUS16319</name>
</gene>
<dbReference type="GO" id="GO:0001726">
    <property type="term" value="C:ruffle"/>
    <property type="evidence" value="ECO:0007669"/>
    <property type="project" value="InterPro"/>
</dbReference>
<dbReference type="CDD" id="cd14473">
    <property type="entry name" value="FERM_B-lobe"/>
    <property type="match status" value="1"/>
</dbReference>
<dbReference type="Gene3D" id="1.20.120.810">
    <property type="entry name" value="Vinculin, Vh2 four-helix bundle"/>
    <property type="match status" value="1"/>
</dbReference>
<dbReference type="SMART" id="SM00295">
    <property type="entry name" value="B41"/>
    <property type="match status" value="1"/>
</dbReference>
<dbReference type="InterPro" id="IPR019749">
    <property type="entry name" value="Band_41_domain"/>
</dbReference>
<dbReference type="Gene3D" id="1.20.1420.10">
    <property type="entry name" value="Talin, central domain"/>
    <property type="match status" value="7"/>
</dbReference>
<dbReference type="InterPro" id="IPR032425">
    <property type="entry name" value="FERM_f0"/>
</dbReference>
<dbReference type="CDD" id="cd10569">
    <property type="entry name" value="FERM_C_Talin"/>
    <property type="match status" value="1"/>
</dbReference>
<evidence type="ECO:0000256" key="1">
    <source>
        <dbReference type="ARBA" id="ARBA00004245"/>
    </source>
</evidence>
<dbReference type="Pfam" id="PF01044">
    <property type="entry name" value="Vinculin"/>
    <property type="match status" value="2"/>
</dbReference>
<dbReference type="SUPFAM" id="SSF47220">
    <property type="entry name" value="alpha-catenin/vinculin-like"/>
    <property type="match status" value="2"/>
</dbReference>
<dbReference type="GO" id="GO:0005856">
    <property type="term" value="C:cytoskeleton"/>
    <property type="evidence" value="ECO:0007669"/>
    <property type="project" value="UniProtKB-SubCell"/>
</dbReference>
<keyword evidence="3" id="KW-0963">Cytoplasm</keyword>
<protein>
    <recommendedName>
        <fullName evidence="7">Band 4.1 domain-containing protein</fullName>
    </recommendedName>
</protein>
<dbReference type="InterPro" id="IPR006077">
    <property type="entry name" value="Vinculin/catenin"/>
</dbReference>
<dbReference type="FunFam" id="2.30.29.30:FF:000028">
    <property type="entry name" value="Talin 2"/>
    <property type="match status" value="1"/>
</dbReference>
<dbReference type="InterPro" id="IPR035963">
    <property type="entry name" value="FERM_2"/>
</dbReference>
<keyword evidence="4" id="KW-0206">Cytoskeleton</keyword>
<evidence type="ECO:0000256" key="2">
    <source>
        <dbReference type="ARBA" id="ARBA00008376"/>
    </source>
</evidence>
<feature type="compositionally biased region" description="Pro residues" evidence="6">
    <location>
        <begin position="2763"/>
        <end position="2772"/>
    </location>
</feature>
<keyword evidence="9" id="KW-1185">Reference proteome</keyword>
<dbReference type="Gene3D" id="3.10.20.90">
    <property type="entry name" value="Phosphatidylinositol 3-kinase Catalytic Subunit, Chain A, domain 1"/>
    <property type="match status" value="2"/>
</dbReference>
<dbReference type="InterPro" id="IPR036476">
    <property type="entry name" value="Talin_cent_sf"/>
</dbReference>
<dbReference type="Pfam" id="PF00373">
    <property type="entry name" value="FERM_M"/>
    <property type="match status" value="1"/>
</dbReference>
<dbReference type="GO" id="GO:0048731">
    <property type="term" value="P:system development"/>
    <property type="evidence" value="ECO:0007669"/>
    <property type="project" value="UniProtKB-ARBA"/>
</dbReference>
<dbReference type="OrthoDB" id="10262320at2759"/>
<evidence type="ECO:0000259" key="7">
    <source>
        <dbReference type="SMART" id="SM00295"/>
    </source>
</evidence>
<dbReference type="PANTHER" id="PTHR19981:SF1">
    <property type="entry name" value="RHEA, ISOFORM B"/>
    <property type="match status" value="1"/>
</dbReference>
<organism evidence="8 9">
    <name type="scientific">Brenthis ino</name>
    <name type="common">lesser marbled fritillary</name>
    <dbReference type="NCBI Taxonomy" id="405034"/>
    <lineage>
        <taxon>Eukaryota</taxon>
        <taxon>Metazoa</taxon>
        <taxon>Ecdysozoa</taxon>
        <taxon>Arthropoda</taxon>
        <taxon>Hexapoda</taxon>
        <taxon>Insecta</taxon>
        <taxon>Pterygota</taxon>
        <taxon>Neoptera</taxon>
        <taxon>Endopterygota</taxon>
        <taxon>Lepidoptera</taxon>
        <taxon>Glossata</taxon>
        <taxon>Ditrysia</taxon>
        <taxon>Papilionoidea</taxon>
        <taxon>Nymphalidae</taxon>
        <taxon>Heliconiinae</taxon>
        <taxon>Argynnini</taxon>
        <taxon>Brenthis</taxon>
    </lineage>
</organism>
<dbReference type="PANTHER" id="PTHR19981">
    <property type="entry name" value="TALIN"/>
    <property type="match status" value="1"/>
</dbReference>
<feature type="coiled-coil region" evidence="5">
    <location>
        <begin position="1824"/>
        <end position="1851"/>
    </location>
</feature>
<sequence length="4105" mass="457660">MAPLSLKIVLDEGAVTRTLMFDTTTKVWDAHRIVKEKILTLDPDKDYGFFLTSADDDNSGVWLSNDKTLEYYMLRDGDSVQYLTKIRNIRLRMLDGSVKTLQVDESKIIEQLLGYICGKIGITNYEEYGLCREEETQSVEETKSNTGTLTLKRKIKNKDKDVQLEQLSKKLKTDDNVEWLDQHKTLRECGVDTKETLLFKRRLYYSDRNVDSRDPVQLNLLYVQTRDAILNGKQVVTEDKAAEFAGIQCQIQYGDFIEEKHKPGFIENLKEFLPEQYSSSWSVEKKIIKEHRKHNGLSQIEAKHLYTKTARELPTYGVTFFLVKEKQKGKKKLVPRLLGINSESILRLDEETKEILQVWLLTQVKSYRAGSESFTLNFGDYSEKEYAVKTNDAYRIRDILQGYIDIIRKRLAAPYNVSFTEGEAIFEDMVESSRGTITQTVVPRKVQEHSLVGPNEIISVDQGHQSQQGTRIVTVHEIITTTRSDRTQQAMRGEFRNSNSPHEFGKKLNHLNSEAVKAVVLLSDPTNENIQAVRRIVACFEDDLPGIIKGANEAAAGLKEEESKKLLDELDELCAFMNTLAATTKRSDLHDPDNLMTAQDAARKIAELSTQMCFSLDPKIKRCSKILSRSRKSFILDDKTEASLRRASFLNATDNACRAVEEAQNDLEEEYHGPRLTEDQIRDLERKTTARMGKLNAAIALLMNAHADPRNIDYEMAVNSMKTINEIMPGLIKDAKPLIANGDEDTKRKLRDQIIQLLNGTRAMCMLTGSDDISKLQNTGNDYADISKKLIFTFNRPNRANPEGVAMHDKENEIVQLAKDVGEKVSSLLTLTNELANYDPDDPQTIDLDTAGAKCADATQGLLACTKLTAPLIEEPHCQSALTAAAENLSSSVQNVALVCKPLVEKPGRLGLAKQLADKSFDLAKALDKLKSSYGHLNNDMQTVEEDDTDMQEQKRLQFIISPKVAKDSLTDAHNQLQKLIKMPNIMDPTNDKKLKNLDAQRLLSQKMAELNAAIASLLQSTADPENPDTDSAIAAIEAITKLTPNIINDTKDLHGTVNENEWNNIMKNLKDMLEATQDICAKAEDGNVEELNESASKMAKSSGRLTFVFNPRRNSRKKDEILDLSKLAVGKASELQPKLESLAQNIDVEEGNLLKSTGAKMIDDAERLLKTAEVIAPSIDDSRCQAALLSAIDRLSERARQLHNLLELSSSQHGHPGEDIKHDLKQIQSTLDKLQGAVQYNSENGNDSHHGTHDDVKQRLQFIAALSRAKNAVIDADNELKDVNNKPFVKSKQIEKLNLPATRNLLAEKLARLNAAIANLLQATSDNERPDLEAAAAAINTISSVTPDVIKDVKTLQGSVDDKSWAEIMEHLQTILDATNDMCSNGEDPQNTGDASIRLANSVGRLTYVINPRKNADRENQILDFSKSAVEQTSAMLSNVYQLIEDVGGDDGEKLDKAGVKVVDSAQMLLKTAEITAPSMQDDLCQVALLSAIDRLSDRARNLQNAWKPLSASPKYHQTGEHLDQNLKEVEFTLDKLREACKDVGGQENESHQRTQEQEKQRLHFNATLARAKNAVIDVDKELKDFINKPFDKSKQFEKHNVPATRNLLAERLARLNAAIANLLQATSDNERPDLEVAAAAMETISSVTPDVIKDVKALQGSVDDKSWAEIMENLKSILDATKDMCSSSEDPQAITDSSMKLANSVGRLTYVINPRKSVEKENQILDLSKSAVEQTSGMLSNVYQLIEEVGGVEGNKLDEAGVKVVDSAQVLLKTAEITAPSMENSLCQAALLSAIDRLSDRARDLQSAWKPIATSPKYHQTGEHLDQDLKEVQSTLDKLREACRAVVEDKPVKESDEQKKQRLQFVRTLSDAKSVIIEADNELKNAAYTTSNVKSLKDKNNAPALKSLLSQRLAELNAAIASLIQATSDRDKPNYGEAAASINTISNLTPAIVKDAKDLRDCVDDKSWKVIMDNLKSLIDSTSDICANIENPQELSNSATKFANSAGRLTYVFNPRKNAKKENQIINLAKSAVEDTSILLSNVYQLTEAIGGKDGEKLDTAGVKVVDSAKTLLKTAEVTASSVEDPRCQQTLLRAIDHLSDRARDLQTTWDSLTESPEHQNVRRQLSNNLKQVQSTLEKLRQACQEKDLEADEQEKQHLQLIANLSDAKSAVKDAQDDLKKNNIPPATKAMDKSNVPAEKMLLSKKLAQLNAAIADLLQATSDTVRPDYKAAAKAINNISSLTPQIVKDTKNLHGAVEDKSWKTLMDNLKTLLDSTNDVCNNVEDPQALKDSASKFANAAGRLTYVFNPHSNVKKENQIQDLSRCAVEQTSLLLSNVYNLTEKVGGEEAEKLDQAGVRVVDSAQTLLRTAEITSPSISDVHCQNALLASIDKLADNTKELKNTWMPLVQAPQYHSNGDQLEQNVKIVHATLDKLRKACQNTDDCKEAKPDHLLKSISAAKGKIREVEKLFSEDNMAQRVDKARNQGAETNNKPVMARRIDLSQKLATLNEAIARLLQAMLDRETPDYKSAEITVDVISKLTPEIVQETMALQSNLDDNSGRIMFEEAKHICDASQAICTSVEDNNLEDLNKAAIKYAQSSRKLRYVVSPRSYPNKEKTILDISRSVCERTSLMLSRVSRLAESVGGNEGENMGMSGAKLGDAAHALFTNAQVLSSSIEDQNCQTALSSSADRLSKLAQDLGIFWKPVIQHPQHHQIGEQLTRDLNLLNSELDRLKESCHDNSDINDQIDASQQQHASAKPMKPPTKPKPPPRMEDLDNLLENIQKTVAADTKKNKVEERLLIEDTPLRQLASKIMESAKTKAESNSYSPKEREKYSRFANELANAISRLDITNAKCRDAPFDAKDKNEKALQLENAILNLQVLCIQSRQKEGQQSNIVDLMEFVDDVTSAADDLANTVKGIKHNEKVALLEIKNKCQKIKDAASKLTNPQDIGNDGNMFEDTLLIDQFTKNCDADTKDITAIINNITDEPLRKSLLHKLQALSDSCDLLSFATKSSISNTESATLEESLQNLGLVEQKIEDILKPVEELQPIQDTKGNLHAIQAAQSSLAAVVASGNENELPHTLTCYAVHMRGLGNHKDGNYKLKEHLKKLTDILKMQIAAKNRRVVTWQEYNDGEVSTITEKILEELQSFVQDIEASDKSGVKSSDPLKTTQLIKNSDIKRLLAPNKTPELGDEKYLKEKFNQQIQKLNSTTGTIALSVHKPESLARSLHTASEAAIQLASIARGLKNQDPVQSKRIEEATQEMSVATYNLLKTSETVCHSSHLPESRRRLLDACRLLNDSLNNLARATTPANMQRDCNEMSRNLQLQQSFLTSEHPSCSLNYAQCLDALQSQQEIIEKLRSEKVMSRTECSSELRFVTSAICNSTEYATQSAYLLTLSSIDKENVSKQGMVDVRRIKDLADSVNKTCLQIICNDGEKEISDQQSALKKQVDQLQEAVDDACTKIKDDEKEELTANAQQLKAALKELNNEIKTHAFEHKENRILPKTMKLMDAINKLNHTVGRIPQPNVDKDPKKSAMAKEVIDNNRNLISNTSMMLKKVSLYQEDAITWSKIGSIDVIKAFETLLTCIREKGAEAGYIEAIKLDSEVPVKSFIQTQVDLACQWLRRPVVKESDKKAGVEGAENVVQMAEQMYDDLKGPEKEEMRHVIMETKQLINECTVKYNSDKASLLMERLKELRKMLERGVVTRVVEDFLEEEPLANLEALHKENDEKKRKFLLEKKIAELLAQLGRVTKTARFVADTGVAPRQELLKTSDQVELLAPALVKAAEQRIHRPDDQAAIEHYQKLLAEYADSLSRVRELCDRAVDPIDFSQAAGETMHRIKEESMDDPHKSVLTSKIIMKLCNRVIDVGINSQNVKNDPELKKTLIDIKRAVDAKCEVKKADWRDVTAEFMRRTGEVESVLGGENIFLKQPEPDQPIYAAALDLHAAVRDWSARDNDIVAVAKRMAVLMARLSEHMNTGRKQELIYTSNSIVNESKEVAALAKKMALECSDIRIRTNLLQVCDRIPTISGQLKMLTTVKSSSLGHQDSTEDKEAMNMLVGNAQNLMISVQEVVKAAASASVKIMSQRGYRMKWRRRNYY</sequence>
<dbReference type="SMART" id="SM01244">
    <property type="entry name" value="IRS"/>
    <property type="match status" value="1"/>
</dbReference>
<feature type="coiled-coil region" evidence="5">
    <location>
        <begin position="2125"/>
        <end position="2159"/>
    </location>
</feature>
<comment type="subcellular location">
    <subcellularLocation>
        <location evidence="1">Cytoplasm</location>
        <location evidence="1">Cytoskeleton</location>
    </subcellularLocation>
</comment>
<dbReference type="FunFam" id="1.20.80.10:FF:000007">
    <property type="entry name" value="Talin 2"/>
    <property type="match status" value="1"/>
</dbReference>
<dbReference type="Pfam" id="PF16511">
    <property type="entry name" value="FERM_f0"/>
    <property type="match status" value="1"/>
</dbReference>
<dbReference type="SUPFAM" id="SSF50729">
    <property type="entry name" value="PH domain-like"/>
    <property type="match status" value="1"/>
</dbReference>
<dbReference type="GO" id="GO:0030036">
    <property type="term" value="P:actin cytoskeleton organization"/>
    <property type="evidence" value="ECO:0007669"/>
    <property type="project" value="TreeGrafter"/>
</dbReference>
<dbReference type="EMBL" id="OV170229">
    <property type="protein sequence ID" value="CAH0731446.1"/>
    <property type="molecule type" value="Genomic_DNA"/>
</dbReference>
<dbReference type="GO" id="GO:0005925">
    <property type="term" value="C:focal adhesion"/>
    <property type="evidence" value="ECO:0007669"/>
    <property type="project" value="InterPro"/>
</dbReference>
<name>A0A8J9YN33_9NEOP</name>
<feature type="domain" description="Band 4.1" evidence="7">
    <location>
        <begin position="83"/>
        <end position="321"/>
    </location>
</feature>
<accession>A0A8J9YN33</accession>
<dbReference type="SUPFAM" id="SSF109880">
    <property type="entry name" value="A middle domain of Talin 1"/>
    <property type="match status" value="4"/>
</dbReference>
<reference evidence="8" key="1">
    <citation type="submission" date="2021-12" db="EMBL/GenBank/DDBJ databases">
        <authorList>
            <person name="Martin H S."/>
        </authorList>
    </citation>
    <scope>NUCLEOTIDE SEQUENCE</scope>
</reference>
<evidence type="ECO:0000313" key="8">
    <source>
        <dbReference type="EMBL" id="CAH0731446.1"/>
    </source>
</evidence>
<dbReference type="InterPro" id="IPR035964">
    <property type="entry name" value="I/LWEQ_dom_sf"/>
</dbReference>
<dbReference type="Proteomes" id="UP000838878">
    <property type="component" value="Chromosome 9"/>
</dbReference>
<feature type="coiled-coil region" evidence="5">
    <location>
        <begin position="1267"/>
        <end position="1324"/>
    </location>
</feature>
<dbReference type="SUPFAM" id="SSF47031">
    <property type="entry name" value="Second domain of FERM"/>
    <property type="match status" value="1"/>
</dbReference>
<dbReference type="GO" id="GO:0005200">
    <property type="term" value="F:structural constituent of cytoskeleton"/>
    <property type="evidence" value="ECO:0007669"/>
    <property type="project" value="InterPro"/>
</dbReference>
<dbReference type="SUPFAM" id="SSF109885">
    <property type="entry name" value="I/LWEQ domain"/>
    <property type="match status" value="1"/>
</dbReference>
<dbReference type="GO" id="GO:0005737">
    <property type="term" value="C:cytoplasm"/>
    <property type="evidence" value="ECO:0007669"/>
    <property type="project" value="TreeGrafter"/>
</dbReference>
<dbReference type="Gene3D" id="1.20.80.10">
    <property type="match status" value="1"/>
</dbReference>
<feature type="region of interest" description="Disordered" evidence="6">
    <location>
        <begin position="2751"/>
        <end position="2777"/>
    </location>
</feature>
<dbReference type="Pfam" id="PF09141">
    <property type="entry name" value="Talin_middle"/>
    <property type="match status" value="4"/>
</dbReference>
<proteinExistence type="inferred from homology"/>
<dbReference type="InterPro" id="IPR011993">
    <property type="entry name" value="PH-like_dom_sf"/>
</dbReference>
<dbReference type="GO" id="GO:0005886">
    <property type="term" value="C:plasma membrane"/>
    <property type="evidence" value="ECO:0007669"/>
    <property type="project" value="TreeGrafter"/>
</dbReference>
<dbReference type="GO" id="GO:0048513">
    <property type="term" value="P:animal organ development"/>
    <property type="evidence" value="ECO:0007669"/>
    <property type="project" value="UniProtKB-ARBA"/>
</dbReference>